<protein>
    <submittedName>
        <fullName evidence="2">Uncharacterized protein</fullName>
    </submittedName>
</protein>
<sequence>MLRVGATAIGDDGYVSDQVHRSGGSRDRVLMGQTFVVVLVCPWEPVGVAWLIPVRLRITCRRSGFDASFRSGTV</sequence>
<keyword evidence="1" id="KW-0812">Transmembrane</keyword>
<evidence type="ECO:0000256" key="1">
    <source>
        <dbReference type="SAM" id="Phobius"/>
    </source>
</evidence>
<proteinExistence type="predicted"/>
<dbReference type="RefSeq" id="WP_247993292.1">
    <property type="nucleotide sequence ID" value="NZ_CP096019.1"/>
</dbReference>
<evidence type="ECO:0000313" key="3">
    <source>
        <dbReference type="Proteomes" id="UP000831768"/>
    </source>
</evidence>
<feature type="transmembrane region" description="Helical" evidence="1">
    <location>
        <begin position="30"/>
        <end position="52"/>
    </location>
</feature>
<organism evidence="2 3">
    <name type="scientific">Halocatena salina</name>
    <dbReference type="NCBI Taxonomy" id="2934340"/>
    <lineage>
        <taxon>Archaea</taxon>
        <taxon>Methanobacteriati</taxon>
        <taxon>Methanobacteriota</taxon>
        <taxon>Stenosarchaea group</taxon>
        <taxon>Halobacteria</taxon>
        <taxon>Halobacteriales</taxon>
        <taxon>Natronomonadaceae</taxon>
        <taxon>Halocatena</taxon>
    </lineage>
</organism>
<reference evidence="2" key="1">
    <citation type="submission" date="2022-04" db="EMBL/GenBank/DDBJ databases">
        <title>Halocatena sp. nov., isolated from a salt lake.</title>
        <authorList>
            <person name="Cui H.-L."/>
        </authorList>
    </citation>
    <scope>NUCLEOTIDE SEQUENCE</scope>
    <source>
        <strain evidence="2">AD-1</strain>
    </source>
</reference>
<keyword evidence="1" id="KW-0472">Membrane</keyword>
<dbReference type="EMBL" id="CP096019">
    <property type="protein sequence ID" value="UPM42621.1"/>
    <property type="molecule type" value="Genomic_DNA"/>
</dbReference>
<dbReference type="KEGG" id="haad:MW046_11735"/>
<keyword evidence="3" id="KW-1185">Reference proteome</keyword>
<evidence type="ECO:0000313" key="2">
    <source>
        <dbReference type="EMBL" id="UPM42621.1"/>
    </source>
</evidence>
<keyword evidence="1" id="KW-1133">Transmembrane helix</keyword>
<dbReference type="GeneID" id="71928728"/>
<name>A0A8U0A0F7_9EURY</name>
<dbReference type="AlphaFoldDB" id="A0A8U0A0F7"/>
<gene>
    <name evidence="2" type="ORF">MW046_11735</name>
</gene>
<accession>A0A8U0A0F7</accession>
<dbReference type="Proteomes" id="UP000831768">
    <property type="component" value="Chromosome"/>
</dbReference>